<gene>
    <name evidence="3" type="ORF">EDD18DRAFT_1119797</name>
</gene>
<keyword evidence="2" id="KW-1133">Transmembrane helix</keyword>
<organism evidence="3 4">
    <name type="scientific">Armillaria luteobubalina</name>
    <dbReference type="NCBI Taxonomy" id="153913"/>
    <lineage>
        <taxon>Eukaryota</taxon>
        <taxon>Fungi</taxon>
        <taxon>Dikarya</taxon>
        <taxon>Basidiomycota</taxon>
        <taxon>Agaricomycotina</taxon>
        <taxon>Agaricomycetes</taxon>
        <taxon>Agaricomycetidae</taxon>
        <taxon>Agaricales</taxon>
        <taxon>Marasmiineae</taxon>
        <taxon>Physalacriaceae</taxon>
        <taxon>Armillaria</taxon>
    </lineage>
</organism>
<feature type="transmembrane region" description="Helical" evidence="2">
    <location>
        <begin position="387"/>
        <end position="406"/>
    </location>
</feature>
<dbReference type="EMBL" id="JAUEPU010000387">
    <property type="protein sequence ID" value="KAK0471090.1"/>
    <property type="molecule type" value="Genomic_DNA"/>
</dbReference>
<feature type="transmembrane region" description="Helical" evidence="2">
    <location>
        <begin position="180"/>
        <end position="201"/>
    </location>
</feature>
<proteinExistence type="predicted"/>
<evidence type="ECO:0000313" key="4">
    <source>
        <dbReference type="Proteomes" id="UP001175228"/>
    </source>
</evidence>
<dbReference type="AlphaFoldDB" id="A0AA39UA16"/>
<feature type="transmembrane region" description="Helical" evidence="2">
    <location>
        <begin position="207"/>
        <end position="227"/>
    </location>
</feature>
<evidence type="ECO:0000256" key="1">
    <source>
        <dbReference type="SAM" id="MobiDB-lite"/>
    </source>
</evidence>
<evidence type="ECO:0000313" key="3">
    <source>
        <dbReference type="EMBL" id="KAK0471090.1"/>
    </source>
</evidence>
<protein>
    <submittedName>
        <fullName evidence="3">Uncharacterized protein</fullName>
    </submittedName>
</protein>
<name>A0AA39UA16_9AGAR</name>
<evidence type="ECO:0000256" key="2">
    <source>
        <dbReference type="SAM" id="Phobius"/>
    </source>
</evidence>
<accession>A0AA39UA16</accession>
<feature type="transmembrane region" description="Helical" evidence="2">
    <location>
        <begin position="20"/>
        <end position="41"/>
    </location>
</feature>
<dbReference type="Proteomes" id="UP001175228">
    <property type="component" value="Unassembled WGS sequence"/>
</dbReference>
<keyword evidence="2" id="KW-0812">Transmembrane</keyword>
<keyword evidence="2" id="KW-0472">Membrane</keyword>
<feature type="region of interest" description="Disordered" evidence="1">
    <location>
        <begin position="433"/>
        <end position="452"/>
    </location>
</feature>
<comment type="caution">
    <text evidence="3">The sequence shown here is derived from an EMBL/GenBank/DDBJ whole genome shotgun (WGS) entry which is preliminary data.</text>
</comment>
<reference evidence="3" key="1">
    <citation type="submission" date="2023-06" db="EMBL/GenBank/DDBJ databases">
        <authorList>
            <consortium name="Lawrence Berkeley National Laboratory"/>
            <person name="Ahrendt S."/>
            <person name="Sahu N."/>
            <person name="Indic B."/>
            <person name="Wong-Bajracharya J."/>
            <person name="Merenyi Z."/>
            <person name="Ke H.-M."/>
            <person name="Monk M."/>
            <person name="Kocsube S."/>
            <person name="Drula E."/>
            <person name="Lipzen A."/>
            <person name="Balint B."/>
            <person name="Henrissat B."/>
            <person name="Andreopoulos B."/>
            <person name="Martin F.M."/>
            <person name="Harder C.B."/>
            <person name="Rigling D."/>
            <person name="Ford K.L."/>
            <person name="Foster G.D."/>
            <person name="Pangilinan J."/>
            <person name="Papanicolaou A."/>
            <person name="Barry K."/>
            <person name="LaButti K."/>
            <person name="Viragh M."/>
            <person name="Koriabine M."/>
            <person name="Yan M."/>
            <person name="Riley R."/>
            <person name="Champramary S."/>
            <person name="Plett K.L."/>
            <person name="Tsai I.J."/>
            <person name="Slot J."/>
            <person name="Sipos G."/>
            <person name="Plett J."/>
            <person name="Nagy L.G."/>
            <person name="Grigoriev I.V."/>
        </authorList>
    </citation>
    <scope>NUCLEOTIDE SEQUENCE</scope>
    <source>
        <strain evidence="3">HWK02</strain>
    </source>
</reference>
<sequence>MAALEHGPHDSLALTPPLQVVLKSGTWDFLLFEVLQIYMILYRFTIGMPNQDSSRPQFTQNDPAFHLSVNAPPHLPGFYQQPIENNIIDGTDWIDFLWPVIHRTDFHRSTECFVSMSKILGKLHIQTKMLYTIYNMIEYQGYLESTVGPEIERKMSVLHALVIRQHNDFNPKTFVKTINCFCLGAYMILYCITLLLLFRLVGAKSSSAGTTCFGFIGIILVYVMTMVSETWHLPAYDIVQEIDNLNTNTFQLIWAVRNVAGLLNLIAESEGSQMSNVLHAELFLKTFRDSFLGRHQELSDLRLWLQELPSWTDKNFSAHHWIACNITYQALLTQTCCQSVFSCMPQFSSIKTTSIYQKVFGTYSCGDILLMNAYRQRKIMYGGERSVYDALLFSLFGFFCMQYIMILSKPYVFAIHKGPWYLGQNYDPHEDSPSASDRAWSRNTPRHPGTLL</sequence>
<keyword evidence="4" id="KW-1185">Reference proteome</keyword>